<dbReference type="InterPro" id="IPR036108">
    <property type="entry name" value="4pyrrol_syn_uPrphyn_synt_sf"/>
</dbReference>
<evidence type="ECO:0000259" key="1">
    <source>
        <dbReference type="Pfam" id="PF02602"/>
    </source>
</evidence>
<evidence type="ECO:0000313" key="3">
    <source>
        <dbReference type="Proteomes" id="UP000428325"/>
    </source>
</evidence>
<gene>
    <name evidence="2" type="ORF">EI982_12820</name>
</gene>
<dbReference type="CDD" id="cd06578">
    <property type="entry name" value="HemD"/>
    <property type="match status" value="1"/>
</dbReference>
<proteinExistence type="predicted"/>
<accession>A0A6B9F7Y9</accession>
<keyword evidence="2" id="KW-0456">Lyase</keyword>
<dbReference type="EMBL" id="CP034345">
    <property type="protein sequence ID" value="QGX96675.1"/>
    <property type="molecule type" value="Genomic_DNA"/>
</dbReference>
<name>A0A6B9F7Y9_9EURY</name>
<dbReference type="PANTHER" id="PTHR40082:SF1">
    <property type="entry name" value="BLR5956 PROTEIN"/>
    <property type="match status" value="1"/>
</dbReference>
<dbReference type="SUPFAM" id="SSF69618">
    <property type="entry name" value="HemD-like"/>
    <property type="match status" value="1"/>
</dbReference>
<dbReference type="NCBIfam" id="NF004587">
    <property type="entry name" value="PRK05928.2-5"/>
    <property type="match status" value="1"/>
</dbReference>
<organism evidence="2 3">
    <name type="scientific">Haloplanus rallus</name>
    <dbReference type="NCBI Taxonomy" id="1816183"/>
    <lineage>
        <taxon>Archaea</taxon>
        <taxon>Methanobacteriati</taxon>
        <taxon>Methanobacteriota</taxon>
        <taxon>Stenosarchaea group</taxon>
        <taxon>Halobacteria</taxon>
        <taxon>Halobacteriales</taxon>
        <taxon>Haloferacaceae</taxon>
        <taxon>Haloplanus</taxon>
    </lineage>
</organism>
<dbReference type="GO" id="GO:0004852">
    <property type="term" value="F:uroporphyrinogen-III synthase activity"/>
    <property type="evidence" value="ECO:0007669"/>
    <property type="project" value="UniProtKB-EC"/>
</dbReference>
<keyword evidence="3" id="KW-1185">Reference proteome</keyword>
<feature type="domain" description="Tetrapyrrole biosynthesis uroporphyrinogen III synthase" evidence="1">
    <location>
        <begin position="16"/>
        <end position="228"/>
    </location>
</feature>
<evidence type="ECO:0000313" key="2">
    <source>
        <dbReference type="EMBL" id="QGX96675.1"/>
    </source>
</evidence>
<dbReference type="AlphaFoldDB" id="A0A6B9F7Y9"/>
<protein>
    <submittedName>
        <fullName evidence="2">Uroporphyrinogen-III synthase</fullName>
        <ecNumber evidence="2">4.2.1.75</ecNumber>
    </submittedName>
</protein>
<dbReference type="Pfam" id="PF02602">
    <property type="entry name" value="HEM4"/>
    <property type="match status" value="1"/>
</dbReference>
<reference evidence="2 3" key="1">
    <citation type="submission" date="2018-12" db="EMBL/GenBank/DDBJ databases">
        <title>Complete genome sequence of Haloplanus rallus MBLA0036.</title>
        <authorList>
            <person name="Nam Y.-d."/>
            <person name="Kang J."/>
            <person name="Chung W.-H."/>
            <person name="Park Y.S."/>
        </authorList>
    </citation>
    <scope>NUCLEOTIDE SEQUENCE [LARGE SCALE GENOMIC DNA]</scope>
    <source>
        <strain evidence="2 3">MBLA0036</strain>
    </source>
</reference>
<dbReference type="PANTHER" id="PTHR40082">
    <property type="entry name" value="BLR5956 PROTEIN"/>
    <property type="match status" value="1"/>
</dbReference>
<sequence length="238" mass="24257">MAVFRPDDDRLAAARSLLADLGAEAVPDPMLAVEPTGERPREADYVVFTSKTGAELAADADWEPGAATVVAIGPKTADALEAAGYAVDLVPDAFSSTGLVDLLAPRVGAATVEVARSDHGSPVLLDGLRDAGAAVHETVLYRLVRPEGAGESATLAADGALDAACFTSSLTVEHFLDAAAERGIRADAVGGLNAAVVGVIGEPTRETAEGEGIAVDVVPAEATFEALARETVARLDSR</sequence>
<dbReference type="InterPro" id="IPR003754">
    <property type="entry name" value="4pyrrol_synth_uPrphyn_synth"/>
</dbReference>
<dbReference type="GO" id="GO:0006780">
    <property type="term" value="P:uroporphyrinogen III biosynthetic process"/>
    <property type="evidence" value="ECO:0007669"/>
    <property type="project" value="InterPro"/>
</dbReference>
<dbReference type="Gene3D" id="3.40.50.10090">
    <property type="match status" value="2"/>
</dbReference>
<dbReference type="Proteomes" id="UP000428325">
    <property type="component" value="Chromosome"/>
</dbReference>
<dbReference type="KEGG" id="hra:EI982_12820"/>
<dbReference type="InterPro" id="IPR039793">
    <property type="entry name" value="UROS/Hem4"/>
</dbReference>
<dbReference type="EC" id="4.2.1.75" evidence="2"/>